<dbReference type="InterPro" id="IPR046347">
    <property type="entry name" value="bZIP_sf"/>
</dbReference>
<dbReference type="GeneID" id="30007800"/>
<gene>
    <name evidence="11" type="ORF">AYL99_03631</name>
</gene>
<keyword evidence="6" id="KW-0804">Transcription</keyword>
<dbReference type="AlphaFoldDB" id="A0A178ZNN4"/>
<evidence type="ECO:0000256" key="9">
    <source>
        <dbReference type="SAM" id="MobiDB-lite"/>
    </source>
</evidence>
<dbReference type="PROSITE" id="PS00036">
    <property type="entry name" value="BZIP_BASIC"/>
    <property type="match status" value="1"/>
</dbReference>
<evidence type="ECO:0000256" key="4">
    <source>
        <dbReference type="ARBA" id="ARBA00023015"/>
    </source>
</evidence>
<dbReference type="InterPro" id="IPR050936">
    <property type="entry name" value="AP-1-like"/>
</dbReference>
<feature type="domain" description="BZIP" evidence="10">
    <location>
        <begin position="93"/>
        <end position="108"/>
    </location>
</feature>
<evidence type="ECO:0000313" key="11">
    <source>
        <dbReference type="EMBL" id="OAP61428.1"/>
    </source>
</evidence>
<comment type="function">
    <text evidence="1">Putative transcription factor.</text>
</comment>
<evidence type="ECO:0000256" key="3">
    <source>
        <dbReference type="ARBA" id="ARBA00007163"/>
    </source>
</evidence>
<dbReference type="SUPFAM" id="SSF57959">
    <property type="entry name" value="Leucine zipper domain"/>
    <property type="match status" value="1"/>
</dbReference>
<comment type="similarity">
    <text evidence="3">Belongs to the bZIP family.</text>
</comment>
<evidence type="ECO:0000256" key="5">
    <source>
        <dbReference type="ARBA" id="ARBA00023125"/>
    </source>
</evidence>
<evidence type="ECO:0000256" key="1">
    <source>
        <dbReference type="ARBA" id="ARBA00004049"/>
    </source>
</evidence>
<feature type="compositionally biased region" description="Polar residues" evidence="9">
    <location>
        <begin position="76"/>
        <end position="87"/>
    </location>
</feature>
<dbReference type="Proteomes" id="UP000078343">
    <property type="component" value="Unassembled WGS sequence"/>
</dbReference>
<organism evidence="11 12">
    <name type="scientific">Fonsecaea erecta</name>
    <dbReference type="NCBI Taxonomy" id="1367422"/>
    <lineage>
        <taxon>Eukaryota</taxon>
        <taxon>Fungi</taxon>
        <taxon>Dikarya</taxon>
        <taxon>Ascomycota</taxon>
        <taxon>Pezizomycotina</taxon>
        <taxon>Eurotiomycetes</taxon>
        <taxon>Chaetothyriomycetidae</taxon>
        <taxon>Chaetothyriales</taxon>
        <taxon>Herpotrichiellaceae</taxon>
        <taxon>Fonsecaea</taxon>
    </lineage>
</organism>
<evidence type="ECO:0000256" key="7">
    <source>
        <dbReference type="ARBA" id="ARBA00023242"/>
    </source>
</evidence>
<dbReference type="GO" id="GO:0001228">
    <property type="term" value="F:DNA-binding transcription activator activity, RNA polymerase II-specific"/>
    <property type="evidence" value="ECO:0007669"/>
    <property type="project" value="TreeGrafter"/>
</dbReference>
<evidence type="ECO:0000256" key="8">
    <source>
        <dbReference type="ARBA" id="ARBA00044067"/>
    </source>
</evidence>
<reference evidence="11 12" key="1">
    <citation type="submission" date="2016-04" db="EMBL/GenBank/DDBJ databases">
        <title>Draft genome of Fonsecaea erecta CBS 125763.</title>
        <authorList>
            <person name="Weiss V.A."/>
            <person name="Vicente V.A."/>
            <person name="Raittz R.T."/>
            <person name="Moreno L.F."/>
            <person name="De Souza E.M."/>
            <person name="Pedrosa F.O."/>
            <person name="Steffens M.B."/>
            <person name="Faoro H."/>
            <person name="Tadra-Sfeir M.Z."/>
            <person name="Najafzadeh M.J."/>
            <person name="Felipe M.S."/>
            <person name="Teixeira M."/>
            <person name="Sun J."/>
            <person name="Xi L."/>
            <person name="Gomes R."/>
            <person name="De Azevedo C.M."/>
            <person name="Salgado C.G."/>
            <person name="Da Silva M.B."/>
            <person name="Nascimento M.F."/>
            <person name="Queiroz-Telles F."/>
            <person name="Attili D.S."/>
            <person name="Gorbushina A."/>
        </authorList>
    </citation>
    <scope>NUCLEOTIDE SEQUENCE [LARGE SCALE GENOMIC DNA]</scope>
    <source>
        <strain evidence="11 12">CBS 125763</strain>
    </source>
</reference>
<accession>A0A178ZNN4</accession>
<feature type="region of interest" description="Disordered" evidence="9">
    <location>
        <begin position="70"/>
        <end position="108"/>
    </location>
</feature>
<dbReference type="STRING" id="1367422.A0A178ZNN4"/>
<dbReference type="PANTHER" id="PTHR40621">
    <property type="entry name" value="TRANSCRIPTION FACTOR KAPC-RELATED"/>
    <property type="match status" value="1"/>
</dbReference>
<dbReference type="SMART" id="SM00338">
    <property type="entry name" value="BRLZ"/>
    <property type="match status" value="1"/>
</dbReference>
<dbReference type="EMBL" id="LVYI01000003">
    <property type="protein sequence ID" value="OAP61428.1"/>
    <property type="molecule type" value="Genomic_DNA"/>
</dbReference>
<comment type="subcellular location">
    <subcellularLocation>
        <location evidence="2">Nucleus</location>
    </subcellularLocation>
</comment>
<keyword evidence="5" id="KW-0238">DNA-binding</keyword>
<keyword evidence="7" id="KW-0539">Nucleus</keyword>
<dbReference type="RefSeq" id="XP_018694795.1">
    <property type="nucleotide sequence ID" value="XM_018835145.1"/>
</dbReference>
<dbReference type="CDD" id="cd14688">
    <property type="entry name" value="bZIP_YAP"/>
    <property type="match status" value="1"/>
</dbReference>
<evidence type="ECO:0000259" key="10">
    <source>
        <dbReference type="PROSITE" id="PS00036"/>
    </source>
</evidence>
<name>A0A178ZNN4_9EURO</name>
<dbReference type="InterPro" id="IPR004827">
    <property type="entry name" value="bZIP"/>
</dbReference>
<dbReference type="OrthoDB" id="2593073at2759"/>
<keyword evidence="12" id="KW-1185">Reference proteome</keyword>
<dbReference type="GO" id="GO:0000976">
    <property type="term" value="F:transcription cis-regulatory region binding"/>
    <property type="evidence" value="ECO:0007669"/>
    <property type="project" value="InterPro"/>
</dbReference>
<comment type="caution">
    <text evidence="11">The sequence shown here is derived from an EMBL/GenBank/DDBJ whole genome shotgun (WGS) entry which is preliminary data.</text>
</comment>
<evidence type="ECO:0000313" key="12">
    <source>
        <dbReference type="Proteomes" id="UP000078343"/>
    </source>
</evidence>
<proteinExistence type="inferred from homology"/>
<protein>
    <recommendedName>
        <fullName evidence="8">Putative transcription factor kapC</fullName>
    </recommendedName>
</protein>
<evidence type="ECO:0000256" key="2">
    <source>
        <dbReference type="ARBA" id="ARBA00004123"/>
    </source>
</evidence>
<dbReference type="PANTHER" id="PTHR40621:SF11">
    <property type="entry name" value="TRANSCRIPTION FACTOR KAPC-RELATED"/>
    <property type="match status" value="1"/>
</dbReference>
<evidence type="ECO:0000256" key="6">
    <source>
        <dbReference type="ARBA" id="ARBA00023163"/>
    </source>
</evidence>
<sequence>MDYFAPPAAHRGSYFEALVEADSSSSSSPDNMGDVFRYGSIEPGMFPTHPVWEPADLDTIDTLTDFKPQTARDASAQPSTDSEQTVVPPSKLRRRAQNRASQRAFRERKEKHVKALECQLETLNEKHQDLLCSYNKQSDSIVRLNRKIAQLQADLEALRFTAAMTEPPASPIHHHRHKWHGPNVMPDKFDAFPNAANLDPVLYDGYELGPDGTIVNAIDAQNAGQSTKTKRRLPDFEDLLRMP</sequence>
<dbReference type="GO" id="GO:0090575">
    <property type="term" value="C:RNA polymerase II transcription regulator complex"/>
    <property type="evidence" value="ECO:0007669"/>
    <property type="project" value="TreeGrafter"/>
</dbReference>
<dbReference type="Gene3D" id="1.20.5.170">
    <property type="match status" value="1"/>
</dbReference>
<keyword evidence="4" id="KW-0805">Transcription regulation</keyword>